<evidence type="ECO:0000313" key="11">
    <source>
        <dbReference type="EMBL" id="CAG9862352.1"/>
    </source>
</evidence>
<protein>
    <recommendedName>
        <fullName evidence="3">Vacuolar protein sorting-associated protein 54</fullName>
    </recommendedName>
</protein>
<reference evidence="11" key="1">
    <citation type="submission" date="2022-01" db="EMBL/GenBank/DDBJ databases">
        <authorList>
            <person name="King R."/>
        </authorList>
    </citation>
    <scope>NUCLEOTIDE SEQUENCE</scope>
</reference>
<dbReference type="GO" id="GO:0019905">
    <property type="term" value="F:syntaxin binding"/>
    <property type="evidence" value="ECO:0007669"/>
    <property type="project" value="TreeGrafter"/>
</dbReference>
<evidence type="ECO:0000256" key="5">
    <source>
        <dbReference type="ARBA" id="ARBA00022553"/>
    </source>
</evidence>
<comment type="subcellular location">
    <subcellularLocation>
        <location evidence="1">Golgi apparatus</location>
        <location evidence="1">trans-Golgi network</location>
    </subcellularLocation>
</comment>
<evidence type="ECO:0000259" key="10">
    <source>
        <dbReference type="Pfam" id="PF10475"/>
    </source>
</evidence>
<gene>
    <name evidence="11" type="ORF">PHYEVI_LOCUS8667</name>
</gene>
<evidence type="ECO:0000256" key="8">
    <source>
        <dbReference type="ARBA" id="ARBA00023054"/>
    </source>
</evidence>
<keyword evidence="5" id="KW-0597">Phosphoprotein</keyword>
<dbReference type="Gene3D" id="6.10.250.860">
    <property type="match status" value="1"/>
</dbReference>
<accession>A0A9N9TUZ0</accession>
<dbReference type="InterPro" id="IPR012501">
    <property type="entry name" value="Vps54_C"/>
</dbReference>
<evidence type="ECO:0000313" key="12">
    <source>
        <dbReference type="Proteomes" id="UP001153712"/>
    </source>
</evidence>
<organism evidence="11 12">
    <name type="scientific">Phyllotreta striolata</name>
    <name type="common">Striped flea beetle</name>
    <name type="synonym">Crioceris striolata</name>
    <dbReference type="NCBI Taxonomy" id="444603"/>
    <lineage>
        <taxon>Eukaryota</taxon>
        <taxon>Metazoa</taxon>
        <taxon>Ecdysozoa</taxon>
        <taxon>Arthropoda</taxon>
        <taxon>Hexapoda</taxon>
        <taxon>Insecta</taxon>
        <taxon>Pterygota</taxon>
        <taxon>Neoptera</taxon>
        <taxon>Endopterygota</taxon>
        <taxon>Coleoptera</taxon>
        <taxon>Polyphaga</taxon>
        <taxon>Cucujiformia</taxon>
        <taxon>Chrysomeloidea</taxon>
        <taxon>Chrysomelidae</taxon>
        <taxon>Galerucinae</taxon>
        <taxon>Alticini</taxon>
        <taxon>Phyllotreta</taxon>
    </lineage>
</organism>
<keyword evidence="8" id="KW-0175">Coiled coil</keyword>
<dbReference type="Gene3D" id="1.20.1280.130">
    <property type="match status" value="1"/>
</dbReference>
<evidence type="ECO:0000256" key="2">
    <source>
        <dbReference type="ARBA" id="ARBA00009150"/>
    </source>
</evidence>
<dbReference type="FunFam" id="1.20.1280.130:FF:000001">
    <property type="entry name" value="Vacuolar protein sorting-associated protein 54"/>
    <property type="match status" value="1"/>
</dbReference>
<dbReference type="GO" id="GO:0005829">
    <property type="term" value="C:cytosol"/>
    <property type="evidence" value="ECO:0007669"/>
    <property type="project" value="GOC"/>
</dbReference>
<dbReference type="OrthoDB" id="10259024at2759"/>
<evidence type="ECO:0000259" key="9">
    <source>
        <dbReference type="Pfam" id="PF07928"/>
    </source>
</evidence>
<evidence type="ECO:0000256" key="4">
    <source>
        <dbReference type="ARBA" id="ARBA00022448"/>
    </source>
</evidence>
<dbReference type="GO" id="GO:0000938">
    <property type="term" value="C:GARP complex"/>
    <property type="evidence" value="ECO:0007669"/>
    <property type="project" value="InterPro"/>
</dbReference>
<dbReference type="InterPro" id="IPR019515">
    <property type="entry name" value="VPS54_N"/>
</dbReference>
<dbReference type="GO" id="GO:0006896">
    <property type="term" value="P:Golgi to vacuole transport"/>
    <property type="evidence" value="ECO:0007669"/>
    <property type="project" value="TreeGrafter"/>
</dbReference>
<dbReference type="Proteomes" id="UP001153712">
    <property type="component" value="Chromosome 5"/>
</dbReference>
<feature type="domain" description="Vacuolar protein sorting-associated protein 54 C-terminal" evidence="9">
    <location>
        <begin position="577"/>
        <end position="703"/>
    </location>
</feature>
<proteinExistence type="inferred from homology"/>
<dbReference type="Pfam" id="PF07928">
    <property type="entry name" value="Vps54"/>
    <property type="match status" value="1"/>
</dbReference>
<dbReference type="Pfam" id="PF10475">
    <property type="entry name" value="Vps54_N"/>
    <property type="match status" value="1"/>
</dbReference>
<evidence type="ECO:0000256" key="6">
    <source>
        <dbReference type="ARBA" id="ARBA00022927"/>
    </source>
</evidence>
<keyword evidence="7" id="KW-0333">Golgi apparatus</keyword>
<dbReference type="GO" id="GO:0015031">
    <property type="term" value="P:protein transport"/>
    <property type="evidence" value="ECO:0007669"/>
    <property type="project" value="UniProtKB-KW"/>
</dbReference>
<sequence>MNGEDDRWSLYTASQHLPAVLTDPNKGRQSNFFTKTWGDGFVEKTTIEKSPFLPEITWAHFDAYLRKFGKRYKRHSRFKEVSFEGNHNKVQTHTVNTEGIPEIYLRQNLNLNDPKVFAEVFESKKTENELQDELSHHLDVVEEQIAQQVSQKSGAFFHAMTSHDSIMEEMGTALQEVKALRSKVQRVDKAFARDSLRLIGLARGKANYVALLDKLKLMATVLQTQPTLQLLLSSSDYVGALELIAGTQDVLVKELAGVTSLRHLPSQLKEMQKLIDKMLTTEFERYAATDLHRPMDYETVGVLEPERLVSLVAGLLRQSHLQFLEVYKLEAITAAQALLKQLMIEHLADADDELNELTGSGEIAPTMDAPHWLKVIRAASEALTKIIERVKAVHNVIKDIASTSAGLSPSNSSLASPSTENFLSLEEHNRVELKLRDLLSSVCDYCTERVASLVSTQSDKQTITAAQVVELSNIVEGFTETCERTCGGRQSAALKAAFKIQAGNYVHRFHVQRKNKLQILLDAETWKVAEVPSEIQMLVDKLALGEPIKSLPCSPTEEDITTNKYNVKPSPYLRIGNQQYYTVGALLIFIRLVSEYCVCSYDLQLLAPMVAKNLTDLLKTFNSRSCQLVLGAGALRTAGLKTITSTNLVLASRSLQFLVWTIPLLKGHFKSLTNEALSGFDVVEQDLGHHIRQLETKVVTIMNTLLGDQLNEWDAKPPVPSKQFRNISRHLTKLHEAVSLVLPQGQVTDLYEVIHKNFKNRVRDQLMKMNIQNNGGPQHGVVTTEIMFYLETMKTLRVLPEKHLSDSAMDDIWIR</sequence>
<keyword evidence="12" id="KW-1185">Reference proteome</keyword>
<name>A0A9N9TUZ0_PHYSR</name>
<dbReference type="PANTHER" id="PTHR12965:SF0">
    <property type="entry name" value="VACUOLAR PROTEIN SORTING-ASSOCIATED PROTEIN 54"/>
    <property type="match status" value="1"/>
</dbReference>
<comment type="similarity">
    <text evidence="2">Belongs to the VPS54 family.</text>
</comment>
<dbReference type="GO" id="GO:0042147">
    <property type="term" value="P:retrograde transport, endosome to Golgi"/>
    <property type="evidence" value="ECO:0007669"/>
    <property type="project" value="InterPro"/>
</dbReference>
<evidence type="ECO:0000256" key="3">
    <source>
        <dbReference type="ARBA" id="ARBA00017665"/>
    </source>
</evidence>
<keyword evidence="4" id="KW-0813">Transport</keyword>
<dbReference type="PANTHER" id="PTHR12965">
    <property type="entry name" value="VACUOLAR PROTEIN SORTING 54"/>
    <property type="match status" value="1"/>
</dbReference>
<evidence type="ECO:0000256" key="7">
    <source>
        <dbReference type="ARBA" id="ARBA00023034"/>
    </source>
</evidence>
<dbReference type="AlphaFoldDB" id="A0A9N9TUZ0"/>
<evidence type="ECO:0000256" key="1">
    <source>
        <dbReference type="ARBA" id="ARBA00004601"/>
    </source>
</evidence>
<dbReference type="InterPro" id="IPR039745">
    <property type="entry name" value="Vps54"/>
</dbReference>
<feature type="domain" description="Vacuolar protein sorting-associated protein 54 N-terminal" evidence="10">
    <location>
        <begin position="130"/>
        <end position="288"/>
    </location>
</feature>
<keyword evidence="6" id="KW-0653">Protein transport</keyword>
<dbReference type="EMBL" id="OU900098">
    <property type="protein sequence ID" value="CAG9862352.1"/>
    <property type="molecule type" value="Genomic_DNA"/>
</dbReference>